<evidence type="ECO:0000313" key="5">
    <source>
        <dbReference type="Proteomes" id="UP001159364"/>
    </source>
</evidence>
<evidence type="ECO:0000259" key="3">
    <source>
        <dbReference type="Pfam" id="PF01612"/>
    </source>
</evidence>
<protein>
    <recommendedName>
        <fullName evidence="3">3'-5' exonuclease domain-containing protein</fullName>
    </recommendedName>
</protein>
<dbReference type="Proteomes" id="UP001159364">
    <property type="component" value="Linkage Group LG12"/>
</dbReference>
<keyword evidence="5" id="KW-1185">Reference proteome</keyword>
<keyword evidence="2" id="KW-0378">Hydrolase</keyword>
<organism evidence="4 5">
    <name type="scientific">Erythroxylum novogranatense</name>
    <dbReference type="NCBI Taxonomy" id="1862640"/>
    <lineage>
        <taxon>Eukaryota</taxon>
        <taxon>Viridiplantae</taxon>
        <taxon>Streptophyta</taxon>
        <taxon>Embryophyta</taxon>
        <taxon>Tracheophyta</taxon>
        <taxon>Spermatophyta</taxon>
        <taxon>Magnoliopsida</taxon>
        <taxon>eudicotyledons</taxon>
        <taxon>Gunneridae</taxon>
        <taxon>Pentapetalae</taxon>
        <taxon>rosids</taxon>
        <taxon>fabids</taxon>
        <taxon>Malpighiales</taxon>
        <taxon>Erythroxylaceae</taxon>
        <taxon>Erythroxylum</taxon>
    </lineage>
</organism>
<evidence type="ECO:0000256" key="1">
    <source>
        <dbReference type="ARBA" id="ARBA00022722"/>
    </source>
</evidence>
<dbReference type="Pfam" id="PF01612">
    <property type="entry name" value="DNA_pol_A_exo1"/>
    <property type="match status" value="1"/>
</dbReference>
<keyword evidence="1" id="KW-0540">Nuclease</keyword>
<accession>A0AAV8S910</accession>
<dbReference type="GO" id="GO:0005634">
    <property type="term" value="C:nucleus"/>
    <property type="evidence" value="ECO:0007669"/>
    <property type="project" value="TreeGrafter"/>
</dbReference>
<dbReference type="EMBL" id="JAIWQS010000012">
    <property type="protein sequence ID" value="KAJ8748686.1"/>
    <property type="molecule type" value="Genomic_DNA"/>
</dbReference>
<dbReference type="InterPro" id="IPR012337">
    <property type="entry name" value="RNaseH-like_sf"/>
</dbReference>
<sequence length="146" mass="16789">MYNREEIVVGLDVEWKPNYRVGQNNKAATLQLCVDTDCLIIQLFYLDYIPATLTDFLKDSNVTFVGVEVSRDVDKLSDDYGLETEDNIVDPGLKEIASQVLGLYMEKPRHITRSNWQVRVLSDEQIEYACIDAYASYRIGQELLKE</sequence>
<evidence type="ECO:0000313" key="4">
    <source>
        <dbReference type="EMBL" id="KAJ8748686.1"/>
    </source>
</evidence>
<dbReference type="Gene3D" id="3.30.420.10">
    <property type="entry name" value="Ribonuclease H-like superfamily/Ribonuclease H"/>
    <property type="match status" value="1"/>
</dbReference>
<feature type="domain" description="3'-5' exonuclease" evidence="3">
    <location>
        <begin position="8"/>
        <end position="146"/>
    </location>
</feature>
<dbReference type="InterPro" id="IPR051132">
    <property type="entry name" value="3-5_Exonuclease_domain"/>
</dbReference>
<reference evidence="4 5" key="1">
    <citation type="submission" date="2021-09" db="EMBL/GenBank/DDBJ databases">
        <title>Genomic insights and catalytic innovation underlie evolution of tropane alkaloids biosynthesis.</title>
        <authorList>
            <person name="Wang Y.-J."/>
            <person name="Tian T."/>
            <person name="Huang J.-P."/>
            <person name="Huang S.-X."/>
        </authorList>
    </citation>
    <scope>NUCLEOTIDE SEQUENCE [LARGE SCALE GENOMIC DNA]</scope>
    <source>
        <strain evidence="4">KIB-2018</strain>
        <tissue evidence="4">Leaf</tissue>
    </source>
</reference>
<evidence type="ECO:0000256" key="2">
    <source>
        <dbReference type="ARBA" id="ARBA00022801"/>
    </source>
</evidence>
<dbReference type="InterPro" id="IPR002562">
    <property type="entry name" value="3'-5'_exonuclease_dom"/>
</dbReference>
<dbReference type="CDD" id="cd06141">
    <property type="entry name" value="WRN_exo"/>
    <property type="match status" value="1"/>
</dbReference>
<dbReference type="GO" id="GO:0008408">
    <property type="term" value="F:3'-5' exonuclease activity"/>
    <property type="evidence" value="ECO:0007669"/>
    <property type="project" value="InterPro"/>
</dbReference>
<dbReference type="PANTHER" id="PTHR13620">
    <property type="entry name" value="3-5 EXONUCLEASE"/>
    <property type="match status" value="1"/>
</dbReference>
<comment type="caution">
    <text evidence="4">The sequence shown here is derived from an EMBL/GenBank/DDBJ whole genome shotgun (WGS) entry which is preliminary data.</text>
</comment>
<gene>
    <name evidence="4" type="ORF">K2173_008131</name>
</gene>
<name>A0AAV8S910_9ROSI</name>
<dbReference type="SUPFAM" id="SSF53098">
    <property type="entry name" value="Ribonuclease H-like"/>
    <property type="match status" value="1"/>
</dbReference>
<dbReference type="InterPro" id="IPR036397">
    <property type="entry name" value="RNaseH_sf"/>
</dbReference>
<proteinExistence type="predicted"/>
<dbReference type="GO" id="GO:0003676">
    <property type="term" value="F:nucleic acid binding"/>
    <property type="evidence" value="ECO:0007669"/>
    <property type="project" value="InterPro"/>
</dbReference>
<dbReference type="GO" id="GO:0005737">
    <property type="term" value="C:cytoplasm"/>
    <property type="evidence" value="ECO:0007669"/>
    <property type="project" value="TreeGrafter"/>
</dbReference>
<dbReference type="GO" id="GO:0006139">
    <property type="term" value="P:nucleobase-containing compound metabolic process"/>
    <property type="evidence" value="ECO:0007669"/>
    <property type="project" value="InterPro"/>
</dbReference>
<dbReference type="PANTHER" id="PTHR13620:SF121">
    <property type="entry name" value="EMB|CAB82946.1-RELATED"/>
    <property type="match status" value="1"/>
</dbReference>
<dbReference type="AlphaFoldDB" id="A0AAV8S910"/>